<evidence type="ECO:0000256" key="2">
    <source>
        <dbReference type="SAM" id="Phobius"/>
    </source>
</evidence>
<feature type="transmembrane region" description="Helical" evidence="2">
    <location>
        <begin position="167"/>
        <end position="184"/>
    </location>
</feature>
<feature type="transmembrane region" description="Helical" evidence="2">
    <location>
        <begin position="608"/>
        <end position="631"/>
    </location>
</feature>
<keyword evidence="2" id="KW-1133">Transmembrane helix</keyword>
<feature type="transmembrane region" description="Helical" evidence="2">
    <location>
        <begin position="190"/>
        <end position="206"/>
    </location>
</feature>
<feature type="transmembrane region" description="Helical" evidence="2">
    <location>
        <begin position="141"/>
        <end position="160"/>
    </location>
</feature>
<sequence>MRNPRRAAQPPTHLPERLAPAEAPEHSHYPAIHVAVAMAMVLVTFSLAGLTTDPSFWIGPVAITILLEALGLLCRRHHWDHAEVQSAQAILVIIIVVMMGSISASAVDSSGSFPFNTLHLYRDTLTLIQTTGGPLPPSVGVIWLTTTVIGVLTVVADLLTITLDSPGWSLAPLLAIHLAAVLVIRHDTPWWSAALVATGWLIILTVDHALRGGGPVTWLAAAIFSAIAITIATVLAAIAPIWGHLDLTRPAAAPSSPVQMSDPTMDLRRNLHNTSTASVIDYTTNSPDGEYLRMTSLPKMTDRGWGLMPVDLRHSAPGSVPGLSGPSQTHTVDVSITKFSSQYLPAPYGPIAADVDQTWAWDPQSLAIVSTSADHDHAAADMQYSISAQEPDPDPVTFDTAKVSTPGNAVYTEVPANVSSDIRELTNRIIKGKSTPVAKAIAIQNWLRDSAQFHYDINAPEGDGYQILENFLLHTRRGYCIHFAASMALMARLEGIPSRVSIGFLPGNHAGHTWKVRTNQMHAWPELYFQNYGWVRFEPTAAVAPAPAWTNKKTTAPSPSHAPSSSPTPSAQTSTPASPEPSPSAADTPTPTSSPAPISATDQERFNWAPLIAVLVVLVILVLPMLIRMLISRRRITRGSIADIWREAHDLWIDHGLAWPDGTPRRQAIALTTDMDPNTAEAVNKLALAEERDRWSGKAGHYDSSIDDLGTVRDWLAQTHTPRPHWLAIWLPTSLVKK</sequence>
<dbReference type="SMART" id="SM00460">
    <property type="entry name" value="TGc"/>
    <property type="match status" value="1"/>
</dbReference>
<dbReference type="InterPro" id="IPR021878">
    <property type="entry name" value="TgpA_N"/>
</dbReference>
<feature type="transmembrane region" description="Helical" evidence="2">
    <location>
        <begin position="31"/>
        <end position="50"/>
    </location>
</feature>
<evidence type="ECO:0000313" key="4">
    <source>
        <dbReference type="EMBL" id="REB70365.1"/>
    </source>
</evidence>
<reference evidence="4 5" key="1">
    <citation type="submission" date="2017-09" db="EMBL/GenBank/DDBJ databases">
        <authorList>
            <person name="Bumgarner R.E."/>
        </authorList>
    </citation>
    <scope>NUCLEOTIDE SEQUENCE [LARGE SCALE GENOMIC DNA]</scope>
    <source>
        <strain evidence="4 5">T34998</strain>
    </source>
</reference>
<feature type="transmembrane region" description="Helical" evidence="2">
    <location>
        <begin position="56"/>
        <end position="74"/>
    </location>
</feature>
<feature type="domain" description="Transglutaminase-like" evidence="3">
    <location>
        <begin position="472"/>
        <end position="541"/>
    </location>
</feature>
<keyword evidence="5" id="KW-1185">Reference proteome</keyword>
<keyword evidence="2" id="KW-0812">Transmembrane</keyword>
<dbReference type="InterPro" id="IPR052901">
    <property type="entry name" value="Bact_TGase-like"/>
</dbReference>
<accession>A0ABX9IA97</accession>
<dbReference type="InterPro" id="IPR038765">
    <property type="entry name" value="Papain-like_cys_pep_sf"/>
</dbReference>
<dbReference type="Proteomes" id="UP000256324">
    <property type="component" value="Unassembled WGS sequence"/>
</dbReference>
<dbReference type="Pfam" id="PF01841">
    <property type="entry name" value="Transglut_core"/>
    <property type="match status" value="1"/>
</dbReference>
<evidence type="ECO:0000313" key="5">
    <source>
        <dbReference type="Proteomes" id="UP000256324"/>
    </source>
</evidence>
<dbReference type="RefSeq" id="WP_115937944.1">
    <property type="nucleotide sequence ID" value="NZ_PCZS01000001.1"/>
</dbReference>
<dbReference type="InterPro" id="IPR002931">
    <property type="entry name" value="Transglutaminase-like"/>
</dbReference>
<dbReference type="PANTHER" id="PTHR42736">
    <property type="entry name" value="PROTEIN-GLUTAMINE GAMMA-GLUTAMYLTRANSFERASE"/>
    <property type="match status" value="1"/>
</dbReference>
<keyword evidence="4" id="KW-0378">Hydrolase</keyword>
<dbReference type="PANTHER" id="PTHR42736:SF1">
    <property type="entry name" value="PROTEIN-GLUTAMINE GAMMA-GLUTAMYLTRANSFERASE"/>
    <property type="match status" value="1"/>
</dbReference>
<protein>
    <submittedName>
        <fullName evidence="4">Protease</fullName>
    </submittedName>
</protein>
<proteinExistence type="predicted"/>
<feature type="region of interest" description="Disordered" evidence="1">
    <location>
        <begin position="550"/>
        <end position="599"/>
    </location>
</feature>
<gene>
    <name evidence="4" type="ORF">CP880_00690</name>
</gene>
<keyword evidence="4" id="KW-0645">Protease</keyword>
<dbReference type="Gene3D" id="3.10.620.30">
    <property type="match status" value="1"/>
</dbReference>
<dbReference type="GO" id="GO:0006508">
    <property type="term" value="P:proteolysis"/>
    <property type="evidence" value="ECO:0007669"/>
    <property type="project" value="UniProtKB-KW"/>
</dbReference>
<organism evidence="4 5">
    <name type="scientific">Cutibacterium namnetense</name>
    <dbReference type="NCBI Taxonomy" id="1574624"/>
    <lineage>
        <taxon>Bacteria</taxon>
        <taxon>Bacillati</taxon>
        <taxon>Actinomycetota</taxon>
        <taxon>Actinomycetes</taxon>
        <taxon>Propionibacteriales</taxon>
        <taxon>Propionibacteriaceae</taxon>
        <taxon>Cutibacterium</taxon>
    </lineage>
</organism>
<feature type="transmembrane region" description="Helical" evidence="2">
    <location>
        <begin position="218"/>
        <end position="242"/>
    </location>
</feature>
<feature type="transmembrane region" description="Helical" evidence="2">
    <location>
        <begin position="86"/>
        <end position="107"/>
    </location>
</feature>
<dbReference type="SUPFAM" id="SSF54001">
    <property type="entry name" value="Cysteine proteinases"/>
    <property type="match status" value="1"/>
</dbReference>
<evidence type="ECO:0000256" key="1">
    <source>
        <dbReference type="SAM" id="MobiDB-lite"/>
    </source>
</evidence>
<keyword evidence="2" id="KW-0472">Membrane</keyword>
<name>A0ABX9IA97_9ACTN</name>
<dbReference type="GO" id="GO:0008233">
    <property type="term" value="F:peptidase activity"/>
    <property type="evidence" value="ECO:0007669"/>
    <property type="project" value="UniProtKB-KW"/>
</dbReference>
<evidence type="ECO:0000259" key="3">
    <source>
        <dbReference type="SMART" id="SM00460"/>
    </source>
</evidence>
<comment type="caution">
    <text evidence="4">The sequence shown here is derived from an EMBL/GenBank/DDBJ whole genome shotgun (WGS) entry which is preliminary data.</text>
</comment>
<dbReference type="EMBL" id="PCZS01000001">
    <property type="protein sequence ID" value="REB70365.1"/>
    <property type="molecule type" value="Genomic_DNA"/>
</dbReference>
<dbReference type="Pfam" id="PF11992">
    <property type="entry name" value="TgpA_N"/>
    <property type="match status" value="1"/>
</dbReference>